<dbReference type="InterPro" id="IPR009534">
    <property type="entry name" value="DUF1153"/>
</dbReference>
<reference evidence="1 2" key="1">
    <citation type="submission" date="2020-08" db="EMBL/GenBank/DDBJ databases">
        <title>Genomic Encyclopedia of Type Strains, Phase IV (KMG-IV): sequencing the most valuable type-strain genomes for metagenomic binning, comparative biology and taxonomic classification.</title>
        <authorList>
            <person name="Goeker M."/>
        </authorList>
    </citation>
    <scope>NUCLEOTIDE SEQUENCE [LARGE SCALE GENOMIC DNA]</scope>
    <source>
        <strain evidence="1 2">DSM 103377</strain>
    </source>
</reference>
<dbReference type="GO" id="GO:0043565">
    <property type="term" value="F:sequence-specific DNA binding"/>
    <property type="evidence" value="ECO:0007669"/>
    <property type="project" value="InterPro"/>
</dbReference>
<evidence type="ECO:0000313" key="2">
    <source>
        <dbReference type="Proteomes" id="UP000553766"/>
    </source>
</evidence>
<dbReference type="InterPro" id="IPR010921">
    <property type="entry name" value="Trp_repressor/repl_initiator"/>
</dbReference>
<sequence length="90" mass="10407">MYLKKDERPVFTMDYEGNRISRADLPPRDTRRWVARRKALVVAAVNGNLIDREEACEVYGLSDEELQSWIDSLSAHGPNGLRVTALQRYR</sequence>
<gene>
    <name evidence="1" type="ORF">FHS89_000858</name>
</gene>
<keyword evidence="2" id="KW-1185">Reference proteome</keyword>
<dbReference type="EMBL" id="JACIJS010000002">
    <property type="protein sequence ID" value="MBB5514852.1"/>
    <property type="molecule type" value="Genomic_DNA"/>
</dbReference>
<dbReference type="AlphaFoldDB" id="A0A840WMG5"/>
<dbReference type="RefSeq" id="WP_184008869.1">
    <property type="nucleotide sequence ID" value="NZ_JACIJS010000002.1"/>
</dbReference>
<protein>
    <recommendedName>
        <fullName evidence="3">DUF1153 domain-containing protein</fullName>
    </recommendedName>
</protein>
<dbReference type="Pfam" id="PF06627">
    <property type="entry name" value="DUF1153"/>
    <property type="match status" value="1"/>
</dbReference>
<proteinExistence type="predicted"/>
<comment type="caution">
    <text evidence="1">The sequence shown here is derived from an EMBL/GenBank/DDBJ whole genome shotgun (WGS) entry which is preliminary data.</text>
</comment>
<organism evidence="1 2">
    <name type="scientific">Rubricella aquisinus</name>
    <dbReference type="NCBI Taxonomy" id="2028108"/>
    <lineage>
        <taxon>Bacteria</taxon>
        <taxon>Pseudomonadati</taxon>
        <taxon>Pseudomonadota</taxon>
        <taxon>Alphaproteobacteria</taxon>
        <taxon>Rhodobacterales</taxon>
        <taxon>Paracoccaceae</taxon>
        <taxon>Rubricella</taxon>
    </lineage>
</organism>
<dbReference type="InterPro" id="IPR036388">
    <property type="entry name" value="WH-like_DNA-bd_sf"/>
</dbReference>
<dbReference type="Proteomes" id="UP000553766">
    <property type="component" value="Unassembled WGS sequence"/>
</dbReference>
<evidence type="ECO:0000313" key="1">
    <source>
        <dbReference type="EMBL" id="MBB5514852.1"/>
    </source>
</evidence>
<accession>A0A840WMG5</accession>
<dbReference type="SUPFAM" id="SSF48295">
    <property type="entry name" value="TrpR-like"/>
    <property type="match status" value="1"/>
</dbReference>
<dbReference type="Gene3D" id="1.10.10.10">
    <property type="entry name" value="Winged helix-like DNA-binding domain superfamily/Winged helix DNA-binding domain"/>
    <property type="match status" value="1"/>
</dbReference>
<name>A0A840WMG5_9RHOB</name>
<evidence type="ECO:0008006" key="3">
    <source>
        <dbReference type="Google" id="ProtNLM"/>
    </source>
</evidence>